<keyword evidence="6" id="KW-0949">S-adenosyl-L-methionine</keyword>
<evidence type="ECO:0000256" key="3">
    <source>
        <dbReference type="ARBA" id="ARBA00012289"/>
    </source>
</evidence>
<dbReference type="InterPro" id="IPR058240">
    <property type="entry name" value="rSAM_sf"/>
</dbReference>
<dbReference type="PANTHER" id="PTHR43076:SF1">
    <property type="entry name" value="LIPOYL SYNTHASE 2"/>
    <property type="match status" value="1"/>
</dbReference>
<comment type="pathway">
    <text evidence="2">Cofactor biosynthesis; coenzyme F0 biosynthesis.</text>
</comment>
<dbReference type="RefSeq" id="WP_012642944.1">
    <property type="nucleotide sequence ID" value="NC_011961.1"/>
</dbReference>
<dbReference type="GO" id="GO:0046872">
    <property type="term" value="F:metal ion binding"/>
    <property type="evidence" value="ECO:0007669"/>
    <property type="project" value="UniProtKB-KW"/>
</dbReference>
<feature type="domain" description="Radical SAM core" evidence="11">
    <location>
        <begin position="70"/>
        <end position="293"/>
    </location>
</feature>
<evidence type="ECO:0000256" key="1">
    <source>
        <dbReference type="ARBA" id="ARBA00001966"/>
    </source>
</evidence>
<accession>B9L535</accession>
<keyword evidence="13" id="KW-1185">Reference proteome</keyword>
<dbReference type="PROSITE" id="PS51918">
    <property type="entry name" value="RADICAL_SAM"/>
    <property type="match status" value="1"/>
</dbReference>
<dbReference type="EC" id="2.5.1.147" evidence="3"/>
<keyword evidence="9" id="KW-0411">Iron-sulfur</keyword>
<evidence type="ECO:0000256" key="8">
    <source>
        <dbReference type="ARBA" id="ARBA00023004"/>
    </source>
</evidence>
<keyword evidence="12" id="KW-0614">Plasmid</keyword>
<organism evidence="12 13">
    <name type="scientific">Thermomicrobium roseum (strain ATCC 27502 / DSM 5159 / P-2)</name>
    <dbReference type="NCBI Taxonomy" id="309801"/>
    <lineage>
        <taxon>Bacteria</taxon>
        <taxon>Pseudomonadati</taxon>
        <taxon>Thermomicrobiota</taxon>
        <taxon>Thermomicrobia</taxon>
        <taxon>Thermomicrobiales</taxon>
        <taxon>Thermomicrobiaceae</taxon>
        <taxon>Thermomicrobium</taxon>
    </lineage>
</organism>
<protein>
    <recommendedName>
        <fullName evidence="3">5-amino-6-(D-ribitylamino)uracil--L-tyrosine 4-hydroxyphenyl transferase</fullName>
        <ecNumber evidence="3">2.5.1.147</ecNumber>
    </recommendedName>
</protein>
<dbReference type="SFLD" id="SFLDF00343">
    <property type="entry name" value="aminofutalosine_synthase_(mqnE"/>
    <property type="match status" value="1"/>
</dbReference>
<dbReference type="NCBIfam" id="TIGR00423">
    <property type="entry name" value="CofH family radical SAM protein"/>
    <property type="match status" value="1"/>
</dbReference>
<evidence type="ECO:0000256" key="5">
    <source>
        <dbReference type="ARBA" id="ARBA00022679"/>
    </source>
</evidence>
<dbReference type="NCBIfam" id="TIGR03551">
    <property type="entry name" value="F420_cofH"/>
    <property type="match status" value="1"/>
</dbReference>
<dbReference type="OrthoDB" id="9802027at2"/>
<dbReference type="KEGG" id="tro:trd_A0899"/>
<keyword evidence="7" id="KW-0479">Metal-binding</keyword>
<evidence type="ECO:0000256" key="10">
    <source>
        <dbReference type="ARBA" id="ARBA00048468"/>
    </source>
</evidence>
<evidence type="ECO:0000259" key="11">
    <source>
        <dbReference type="PROSITE" id="PS51918"/>
    </source>
</evidence>
<dbReference type="AlphaFoldDB" id="B9L535"/>
<dbReference type="InterPro" id="IPR045567">
    <property type="entry name" value="CofH/MnqC-like_C"/>
</dbReference>
<dbReference type="SFLD" id="SFLDS00029">
    <property type="entry name" value="Radical_SAM"/>
    <property type="match status" value="2"/>
</dbReference>
<geneLocation type="plasmid" evidence="13">
    <name>Tros</name>
</geneLocation>
<dbReference type="EMBL" id="CP001276">
    <property type="protein sequence ID" value="ACM06957.1"/>
    <property type="molecule type" value="Genomic_DNA"/>
</dbReference>
<dbReference type="SFLD" id="SFLDG01388">
    <property type="entry name" value="7_8-didemethyl-8-hydroxy-5-dea"/>
    <property type="match status" value="1"/>
</dbReference>
<keyword evidence="5 12" id="KW-0808">Transferase</keyword>
<keyword evidence="4" id="KW-0004">4Fe-4S</keyword>
<sequence>MHETPALHELLERQLGLASPEVARILDRALSGHELTIEEGERLFATHGRDLFLVTLVADELRRRAVGDVVTYVVNRNINFTNVCIKRCGFCAFSRGHREEQGYFLPLEEIVRRAREAWELGATEVCIQAGLPPKMDPDLYPTICRAIKAELPEIHIHGFSPEEVVYGALRARTSIEEYLLRLKAAGVGSLPGTSAEILDDTVRQRISPGRITTAQWVEVITTAHRLGIPTTATIMYGHVETDRQRAAHLALIRSIQKETGGFTEFVPLSLVHSEAPMYRKRLLPDLRPGATGEDVVKMHAIARIMLHPYIRNIQVSWVKEGPKLAQWCLNAGANDLGGTLINESISTAAGATYGQLVPPRELRRWIREAGRVPAERTTLYEIRTPLTDEDPPHPLDAAAEHPERFGSYFQLIQDERFAFRKHYRIVLDAIPARAEAGAEKR</sequence>
<dbReference type="HAMAP" id="MF_01612">
    <property type="entry name" value="FO_synth_sub2"/>
    <property type="match status" value="1"/>
</dbReference>
<dbReference type="InterPro" id="IPR006638">
    <property type="entry name" value="Elp3/MiaA/NifB-like_rSAM"/>
</dbReference>
<gene>
    <name evidence="12" type="primary">cofH</name>
    <name evidence="12" type="ordered locus">trd_A0899</name>
</gene>
<dbReference type="GO" id="GO:0141093">
    <property type="term" value="F:5-amino-6-(D-ribitylamino)uracil--L-tyrosine 4-hydroxyphenyl transferase activity"/>
    <property type="evidence" value="ECO:0007669"/>
    <property type="project" value="UniProtKB-EC"/>
</dbReference>
<dbReference type="Pfam" id="PF19288">
    <property type="entry name" value="CofH_C"/>
    <property type="match status" value="1"/>
</dbReference>
<name>B9L535_THERP</name>
<dbReference type="InterPro" id="IPR007197">
    <property type="entry name" value="rSAM"/>
</dbReference>
<evidence type="ECO:0000313" key="12">
    <source>
        <dbReference type="EMBL" id="ACM06957.1"/>
    </source>
</evidence>
<keyword evidence="8" id="KW-0408">Iron</keyword>
<dbReference type="SFLD" id="SFLDF00342">
    <property type="entry name" value="cyclic_dehypoxanthine_futalosi"/>
    <property type="match status" value="1"/>
</dbReference>
<evidence type="ECO:0000256" key="4">
    <source>
        <dbReference type="ARBA" id="ARBA00022485"/>
    </source>
</evidence>
<dbReference type="InterPro" id="IPR034405">
    <property type="entry name" value="F420"/>
</dbReference>
<dbReference type="Gene3D" id="3.20.20.70">
    <property type="entry name" value="Aldolase class I"/>
    <property type="match status" value="1"/>
</dbReference>
<dbReference type="Proteomes" id="UP000000447">
    <property type="component" value="Plasmid unnamed"/>
</dbReference>
<dbReference type="SFLD" id="SFLDG01389">
    <property type="entry name" value="menaquinone_synthsis_involved"/>
    <property type="match status" value="2"/>
</dbReference>
<dbReference type="UniPathway" id="UPA00072"/>
<dbReference type="eggNOG" id="COG1060">
    <property type="taxonomic scope" value="Bacteria"/>
</dbReference>
<dbReference type="GO" id="GO:0044689">
    <property type="term" value="F:7,8-didemethyl-8-hydroxy-5-deazariboflavin synthase activity"/>
    <property type="evidence" value="ECO:0007669"/>
    <property type="project" value="TreeGrafter"/>
</dbReference>
<dbReference type="GO" id="GO:0051539">
    <property type="term" value="F:4 iron, 4 sulfur cluster binding"/>
    <property type="evidence" value="ECO:0007669"/>
    <property type="project" value="UniProtKB-KW"/>
</dbReference>
<dbReference type="InterPro" id="IPR020050">
    <property type="entry name" value="FO_synthase_su2"/>
</dbReference>
<reference evidence="12 13" key="1">
    <citation type="journal article" date="2009" name="PLoS ONE">
        <title>Complete genome sequence of the aerobic CO-oxidizing thermophile Thermomicrobium roseum.</title>
        <authorList>
            <person name="Wu D."/>
            <person name="Raymond J."/>
            <person name="Wu M."/>
            <person name="Chatterji S."/>
            <person name="Ren Q."/>
            <person name="Graham J.E."/>
            <person name="Bryant D.A."/>
            <person name="Robb F."/>
            <person name="Colman A."/>
            <person name="Tallon L.J."/>
            <person name="Badger J.H."/>
            <person name="Madupu R."/>
            <person name="Ward N.L."/>
            <person name="Eisen J.A."/>
        </authorList>
    </citation>
    <scope>NUCLEOTIDE SEQUENCE [LARGE SCALE GENOMIC DNA]</scope>
    <source>
        <strain evidence="13">ATCC 27502 / DSM 5159 / P-2</strain>
        <plasmid evidence="12">unnamed</plasmid>
    </source>
</reference>
<dbReference type="InterPro" id="IPR019940">
    <property type="entry name" value="CofH_family"/>
</dbReference>
<dbReference type="CDD" id="cd01335">
    <property type="entry name" value="Radical_SAM"/>
    <property type="match status" value="1"/>
</dbReference>
<dbReference type="NCBIfam" id="NF005609">
    <property type="entry name" value="PRK07360.1"/>
    <property type="match status" value="1"/>
</dbReference>
<dbReference type="PANTHER" id="PTHR43076">
    <property type="entry name" value="FO SYNTHASE (COFH)"/>
    <property type="match status" value="1"/>
</dbReference>
<dbReference type="Pfam" id="PF04055">
    <property type="entry name" value="Radical_SAM"/>
    <property type="match status" value="1"/>
</dbReference>
<evidence type="ECO:0000256" key="9">
    <source>
        <dbReference type="ARBA" id="ARBA00023014"/>
    </source>
</evidence>
<evidence type="ECO:0000256" key="2">
    <source>
        <dbReference type="ARBA" id="ARBA00004712"/>
    </source>
</evidence>
<evidence type="ECO:0000313" key="13">
    <source>
        <dbReference type="Proteomes" id="UP000000447"/>
    </source>
</evidence>
<proteinExistence type="inferred from homology"/>
<comment type="cofactor">
    <cofactor evidence="1">
        <name>[4Fe-4S] cluster</name>
        <dbReference type="ChEBI" id="CHEBI:49883"/>
    </cofactor>
</comment>
<evidence type="ECO:0000256" key="7">
    <source>
        <dbReference type="ARBA" id="ARBA00022723"/>
    </source>
</evidence>
<evidence type="ECO:0000256" key="6">
    <source>
        <dbReference type="ARBA" id="ARBA00022691"/>
    </source>
</evidence>
<comment type="catalytic activity">
    <reaction evidence="10">
        <text>5-amino-6-(D-ribitylamino)uracil + L-tyrosine + S-adenosyl-L-methionine = 5-amino-5-(4-hydroxybenzyl)-6-(D-ribitylimino)-5,6-dihydrouracil + 2-iminoacetate + 5'-deoxyadenosine + L-methionine + H(+)</text>
        <dbReference type="Rhea" id="RHEA:55200"/>
        <dbReference type="ChEBI" id="CHEBI:15378"/>
        <dbReference type="ChEBI" id="CHEBI:15934"/>
        <dbReference type="ChEBI" id="CHEBI:17319"/>
        <dbReference type="ChEBI" id="CHEBI:57844"/>
        <dbReference type="ChEBI" id="CHEBI:58315"/>
        <dbReference type="ChEBI" id="CHEBI:59789"/>
        <dbReference type="ChEBI" id="CHEBI:77846"/>
        <dbReference type="ChEBI" id="CHEBI:85936"/>
        <dbReference type="EC" id="2.5.1.147"/>
    </reaction>
</comment>
<dbReference type="SUPFAM" id="SSF102114">
    <property type="entry name" value="Radical SAM enzymes"/>
    <property type="match status" value="1"/>
</dbReference>
<dbReference type="InterPro" id="IPR013785">
    <property type="entry name" value="Aldolase_TIM"/>
</dbReference>
<dbReference type="SFLD" id="SFLDG01064">
    <property type="entry name" value="F420__menaquinone_cofactor_bio"/>
    <property type="match status" value="2"/>
</dbReference>
<dbReference type="SMART" id="SM00729">
    <property type="entry name" value="Elp3"/>
    <property type="match status" value="1"/>
</dbReference>
<dbReference type="HOGENOM" id="CLU_040406_1_1_0"/>